<reference evidence="2 3" key="1">
    <citation type="submission" date="2014-09" db="EMBL/GenBank/DDBJ databases">
        <authorList>
            <person name="Chan K.-G."/>
        </authorList>
    </citation>
    <scope>NUCLEOTIDE SEQUENCE [LARGE SCALE GENOMIC DNA]</scope>
    <source>
        <strain evidence="2 3">ND04</strain>
    </source>
</reference>
<accession>A0ABM5RG32</accession>
<dbReference type="EMBL" id="CP009454">
    <property type="protein sequence ID" value="AIR84864.1"/>
    <property type="molecule type" value="Genomic_DNA"/>
</dbReference>
<protein>
    <submittedName>
        <fullName evidence="2">Uncharacterized protein</fullName>
    </submittedName>
</protein>
<feature type="transmembrane region" description="Helical" evidence="1">
    <location>
        <begin position="12"/>
        <end position="31"/>
    </location>
</feature>
<feature type="transmembrane region" description="Helical" evidence="1">
    <location>
        <begin position="75"/>
        <end position="97"/>
    </location>
</feature>
<proteinExistence type="predicted"/>
<organism evidence="2 3">
    <name type="scientific">Pantoea rwandensis</name>
    <dbReference type="NCBI Taxonomy" id="1076550"/>
    <lineage>
        <taxon>Bacteria</taxon>
        <taxon>Pseudomonadati</taxon>
        <taxon>Pseudomonadota</taxon>
        <taxon>Gammaproteobacteria</taxon>
        <taxon>Enterobacterales</taxon>
        <taxon>Erwiniaceae</taxon>
        <taxon>Pantoea</taxon>
    </lineage>
</organism>
<evidence type="ECO:0000313" key="3">
    <source>
        <dbReference type="Proteomes" id="UP000029495"/>
    </source>
</evidence>
<keyword evidence="1" id="KW-0812">Transmembrane</keyword>
<evidence type="ECO:0000313" key="2">
    <source>
        <dbReference type="EMBL" id="AIR84864.1"/>
    </source>
</evidence>
<gene>
    <name evidence="2" type="ORF">LH22_05050</name>
</gene>
<dbReference type="RefSeq" id="WP_038644564.1">
    <property type="nucleotide sequence ID" value="NZ_CP009454.1"/>
</dbReference>
<keyword evidence="3" id="KW-1185">Reference proteome</keyword>
<keyword evidence="1" id="KW-1133">Transmembrane helix</keyword>
<dbReference type="Pfam" id="PF19723">
    <property type="entry name" value="DUF6216"/>
    <property type="match status" value="1"/>
</dbReference>
<keyword evidence="1" id="KW-0472">Membrane</keyword>
<evidence type="ECO:0000256" key="1">
    <source>
        <dbReference type="SAM" id="Phobius"/>
    </source>
</evidence>
<feature type="transmembrane region" description="Helical" evidence="1">
    <location>
        <begin position="189"/>
        <end position="214"/>
    </location>
</feature>
<name>A0ABM5RG32_9GAMM</name>
<dbReference type="InterPro" id="IPR046188">
    <property type="entry name" value="DUF6216"/>
</dbReference>
<dbReference type="Proteomes" id="UP000029495">
    <property type="component" value="Chromosome"/>
</dbReference>
<sequence>MQTTSAIFDKDTVTSTISILTFIGIILKFLVGYLKKPLDKDNETYKNADIKPWAIRLFSIKIALKSTPKISKIEYVIFSIVLVFCILGTSLTTYFNIKILQVPNDWTALTLKSTKESFLMTDGKASEHAFKPTWILNNELCSTTQSLKLVNNNKISLPLKNYICNEITTNENHEALDKSIKEFSRSKPFLLVMLSALTILISWFFVSIVLTIIYTKRLAESIKNDHKKASSYIE</sequence>